<dbReference type="STRING" id="1921803.NIES593_15465"/>
<dbReference type="SUPFAM" id="SSF53850">
    <property type="entry name" value="Periplasmic binding protein-like II"/>
    <property type="match status" value="1"/>
</dbReference>
<comment type="caution">
    <text evidence="6">The sequence shown here is derived from an EMBL/GenBank/DDBJ whole genome shotgun (WGS) entry which is preliminary data.</text>
</comment>
<keyword evidence="2 4" id="KW-0813">Transport</keyword>
<dbReference type="InterPro" id="IPR011862">
    <property type="entry name" value="Phos-bd"/>
</dbReference>
<evidence type="ECO:0000313" key="7">
    <source>
        <dbReference type="Proteomes" id="UP000186868"/>
    </source>
</evidence>
<dbReference type="Proteomes" id="UP000186868">
    <property type="component" value="Unassembled WGS sequence"/>
</dbReference>
<dbReference type="GO" id="GO:0042301">
    <property type="term" value="F:phosphate ion binding"/>
    <property type="evidence" value="ECO:0007669"/>
    <property type="project" value="UniProtKB-UniRule"/>
</dbReference>
<reference evidence="6 7" key="1">
    <citation type="submission" date="2016-11" db="EMBL/GenBank/DDBJ databases">
        <title>Draft Genome Sequences of Nine Cyanobacterial Strains from Diverse Habitats.</title>
        <authorList>
            <person name="Zhu T."/>
            <person name="Hou S."/>
            <person name="Lu X."/>
            <person name="Hess W.R."/>
        </authorList>
    </citation>
    <scope>NUCLEOTIDE SEQUENCE [LARGE SCALE GENOMIC DNA]</scope>
    <source>
        <strain evidence="6 7">NIES-593</strain>
    </source>
</reference>
<evidence type="ECO:0000256" key="2">
    <source>
        <dbReference type="ARBA" id="ARBA00022448"/>
    </source>
</evidence>
<dbReference type="PANTHER" id="PTHR30570:SF1">
    <property type="entry name" value="PHOSPHATE-BINDING PROTEIN PSTS"/>
    <property type="match status" value="1"/>
</dbReference>
<evidence type="ECO:0000256" key="1">
    <source>
        <dbReference type="ARBA" id="ARBA00008725"/>
    </source>
</evidence>
<feature type="domain" description="PBP" evidence="5">
    <location>
        <begin position="34"/>
        <end position="288"/>
    </location>
</feature>
<dbReference type="OrthoDB" id="9790048at2"/>
<comment type="function">
    <text evidence="4">Involved in the system for phosphate transport across the cytoplasmic membrane.</text>
</comment>
<dbReference type="InterPro" id="IPR050811">
    <property type="entry name" value="Phosphate_ABC_transporter"/>
</dbReference>
<evidence type="ECO:0000313" key="6">
    <source>
        <dbReference type="EMBL" id="OKH21611.1"/>
    </source>
</evidence>
<sequence length="342" mass="37189">MKTKAINFKLKRWMMAIALAVITAALVVTVPAVQSQNQPTIKIDGSSTVYPITEAVAEDFQKAGQGAVRVTVGLSGTGGGFKKFCSGQTDISNASRPIKDEEIQACKAAGINYIELPVAYDALTVVVNKQNNWVTSMSVAELKKIWEPSAQGKIKTWNQVRSNWPNAPIKLFGPGADSGTFDYFTDAIVGEEGASRTDYTPSEDDNVLVQGVARDKNALGYFGMAYYESNKDKLKAVAIDNGKGAVSPSSSTVQNGTYQPLSRPLFIYVSSKAVQRPEVKQFVEYYLTNVGKLAQEVGYVPLPAQAYQLAMNNFKNNKMGSVFAGRETVGVRIEDLLRLEAR</sequence>
<name>A0A1U7HDI9_9CYAN</name>
<proteinExistence type="inferred from homology"/>
<dbReference type="GO" id="GO:0006817">
    <property type="term" value="P:phosphate ion transport"/>
    <property type="evidence" value="ECO:0007669"/>
    <property type="project" value="UniProtKB-UniRule"/>
</dbReference>
<evidence type="ECO:0000256" key="4">
    <source>
        <dbReference type="RuleBase" id="RU367119"/>
    </source>
</evidence>
<evidence type="ECO:0000259" key="5">
    <source>
        <dbReference type="Pfam" id="PF12849"/>
    </source>
</evidence>
<accession>A0A1U7HDI9</accession>
<feature type="signal peptide" evidence="4">
    <location>
        <begin position="1"/>
        <end position="20"/>
    </location>
</feature>
<dbReference type="FunFam" id="3.40.190.10:FF:000156">
    <property type="entry name" value="Phosphate ABC transporter, phosphate-binding protein"/>
    <property type="match status" value="1"/>
</dbReference>
<dbReference type="AlphaFoldDB" id="A0A1U7HDI9"/>
<dbReference type="EMBL" id="MRCB01000019">
    <property type="protein sequence ID" value="OKH21611.1"/>
    <property type="molecule type" value="Genomic_DNA"/>
</dbReference>
<dbReference type="Pfam" id="PF12849">
    <property type="entry name" value="PBP_like_2"/>
    <property type="match status" value="1"/>
</dbReference>
<protein>
    <recommendedName>
        <fullName evidence="4">Phosphate-binding protein</fullName>
    </recommendedName>
</protein>
<dbReference type="CDD" id="cd13654">
    <property type="entry name" value="PBP2_phosphate_like_2"/>
    <property type="match status" value="1"/>
</dbReference>
<dbReference type="NCBIfam" id="TIGR02136">
    <property type="entry name" value="ptsS_2"/>
    <property type="match status" value="1"/>
</dbReference>
<evidence type="ECO:0000256" key="3">
    <source>
        <dbReference type="ARBA" id="ARBA00022729"/>
    </source>
</evidence>
<dbReference type="RefSeq" id="WP_073600438.1">
    <property type="nucleotide sequence ID" value="NZ_MRCB01000019.1"/>
</dbReference>
<keyword evidence="7" id="KW-1185">Reference proteome</keyword>
<organism evidence="6 7">
    <name type="scientific">Hydrococcus rivularis NIES-593</name>
    <dbReference type="NCBI Taxonomy" id="1921803"/>
    <lineage>
        <taxon>Bacteria</taxon>
        <taxon>Bacillati</taxon>
        <taxon>Cyanobacteriota</taxon>
        <taxon>Cyanophyceae</taxon>
        <taxon>Pleurocapsales</taxon>
        <taxon>Hydrococcaceae</taxon>
        <taxon>Hydrococcus</taxon>
    </lineage>
</organism>
<comment type="similarity">
    <text evidence="1 4">Belongs to the PstS family.</text>
</comment>
<keyword evidence="4" id="KW-0592">Phosphate transport</keyword>
<dbReference type="InterPro" id="IPR024370">
    <property type="entry name" value="PBP_domain"/>
</dbReference>
<dbReference type="PANTHER" id="PTHR30570">
    <property type="entry name" value="PERIPLASMIC PHOSPHATE BINDING COMPONENT OF PHOSPHATE ABC TRANSPORTER"/>
    <property type="match status" value="1"/>
</dbReference>
<dbReference type="Gene3D" id="3.40.190.10">
    <property type="entry name" value="Periplasmic binding protein-like II"/>
    <property type="match status" value="2"/>
</dbReference>
<gene>
    <name evidence="6" type="ORF">NIES593_15465</name>
</gene>
<feature type="chain" id="PRO_5027151184" description="Phosphate-binding protein" evidence="4">
    <location>
        <begin position="21"/>
        <end position="342"/>
    </location>
</feature>
<keyword evidence="3 4" id="KW-0732">Signal</keyword>